<organism evidence="3 4">
    <name type="scientific">Phaedon cochleariae</name>
    <name type="common">Mustard beetle</name>
    <dbReference type="NCBI Taxonomy" id="80249"/>
    <lineage>
        <taxon>Eukaryota</taxon>
        <taxon>Metazoa</taxon>
        <taxon>Ecdysozoa</taxon>
        <taxon>Arthropoda</taxon>
        <taxon>Hexapoda</taxon>
        <taxon>Insecta</taxon>
        <taxon>Pterygota</taxon>
        <taxon>Neoptera</taxon>
        <taxon>Endopterygota</taxon>
        <taxon>Coleoptera</taxon>
        <taxon>Polyphaga</taxon>
        <taxon>Cucujiformia</taxon>
        <taxon>Chrysomeloidea</taxon>
        <taxon>Chrysomelidae</taxon>
        <taxon>Chrysomelinae</taxon>
        <taxon>Chrysomelini</taxon>
        <taxon>Phaedon</taxon>
    </lineage>
</organism>
<dbReference type="AlphaFoldDB" id="A0A9P0GQL6"/>
<dbReference type="PANTHER" id="PTHR13939:SF0">
    <property type="entry name" value="NMN AMIDOHYDROLASE-LIKE PROTEIN YFAY"/>
    <property type="match status" value="1"/>
</dbReference>
<name>A0A9P0GQL6_PHACE</name>
<dbReference type="EMBL" id="OU896718">
    <property type="protein sequence ID" value="CAH1119130.1"/>
    <property type="molecule type" value="Genomic_DNA"/>
</dbReference>
<dbReference type="OrthoDB" id="270728at2759"/>
<dbReference type="CDD" id="cd00885">
    <property type="entry name" value="cinA"/>
    <property type="match status" value="1"/>
</dbReference>
<reference evidence="3" key="1">
    <citation type="submission" date="2022-01" db="EMBL/GenBank/DDBJ databases">
        <authorList>
            <person name="King R."/>
        </authorList>
    </citation>
    <scope>NUCLEOTIDE SEQUENCE</scope>
</reference>
<dbReference type="PANTHER" id="PTHR13939">
    <property type="entry name" value="NICOTINAMIDE-NUCLEOTIDE AMIDOHYDROLASE PNCC"/>
    <property type="match status" value="1"/>
</dbReference>
<protein>
    <recommendedName>
        <fullName evidence="2">MoaB/Mog domain-containing protein</fullName>
    </recommendedName>
</protein>
<dbReference type="InterPro" id="IPR001453">
    <property type="entry name" value="MoaB/Mog_dom"/>
</dbReference>
<dbReference type="Pfam" id="PF00994">
    <property type="entry name" value="MoCF_biosynth"/>
    <property type="match status" value="1"/>
</dbReference>
<dbReference type="Gene3D" id="3.40.980.10">
    <property type="entry name" value="MoaB/Mog-like domain"/>
    <property type="match status" value="1"/>
</dbReference>
<dbReference type="SMART" id="SM00852">
    <property type="entry name" value="MoCF_biosynth"/>
    <property type="match status" value="1"/>
</dbReference>
<evidence type="ECO:0000313" key="3">
    <source>
        <dbReference type="EMBL" id="CAH1119130.1"/>
    </source>
</evidence>
<dbReference type="InterPro" id="IPR050101">
    <property type="entry name" value="CinA"/>
</dbReference>
<evidence type="ECO:0000259" key="2">
    <source>
        <dbReference type="SMART" id="SM00852"/>
    </source>
</evidence>
<evidence type="ECO:0000313" key="4">
    <source>
        <dbReference type="Proteomes" id="UP001153737"/>
    </source>
</evidence>
<feature type="domain" description="MoaB/Mog" evidence="2">
    <location>
        <begin position="52"/>
        <end position="218"/>
    </location>
</feature>
<dbReference type="InterPro" id="IPR056596">
    <property type="entry name" value="FLAD1_M"/>
</dbReference>
<evidence type="ECO:0000256" key="1">
    <source>
        <dbReference type="ARBA" id="ARBA00007589"/>
    </source>
</evidence>
<dbReference type="InterPro" id="IPR036425">
    <property type="entry name" value="MoaB/Mog-like_dom_sf"/>
</dbReference>
<sequence>MIFFYSEISCIQNYIDMVAKLLWREPTRTIIRQLCRSHSTTSTSGTQMTSAGIIVVGDEILRGEVLDTNSHYLSRELHKMGVQMKKISVIGDKVESVSEEVKYFSGSFHYVLTTGGIGPTHDDITYEAVAKAFNEKLILNPVLRDICLKFYDTTNVDCPGMKLAYIPQSAQLNYNTEAQSSNMTYPNVSINNVYMFPGIPELLRKSFSNIKDTLFKSKESFYSKCIFLNTTEDRIVHILDILVKEFPEVQFGSYPKLFDERYKIKVTMESCKEECTRKAYEKLMELLPEDFIVNISDTS</sequence>
<accession>A0A9P0GQL6</accession>
<dbReference type="SUPFAM" id="SSF53218">
    <property type="entry name" value="Molybdenum cofactor biosynthesis proteins"/>
    <property type="match status" value="1"/>
</dbReference>
<proteinExistence type="inferred from homology"/>
<reference evidence="3" key="2">
    <citation type="submission" date="2022-10" db="EMBL/GenBank/DDBJ databases">
        <authorList>
            <consortium name="ENA_rothamsted_submissions"/>
            <consortium name="culmorum"/>
            <person name="King R."/>
        </authorList>
    </citation>
    <scope>NUCLEOTIDE SEQUENCE</scope>
</reference>
<dbReference type="Pfam" id="PF24102">
    <property type="entry name" value="FLAD1_M"/>
    <property type="match status" value="1"/>
</dbReference>
<dbReference type="Proteomes" id="UP001153737">
    <property type="component" value="Chromosome 12"/>
</dbReference>
<keyword evidence="4" id="KW-1185">Reference proteome</keyword>
<comment type="similarity">
    <text evidence="1">In the N-terminal section; belongs to the MoaB/Mog family.</text>
</comment>
<gene>
    <name evidence="3" type="ORF">PHAECO_LOCUS2850</name>
</gene>